<keyword evidence="1" id="KW-0808">Transferase</keyword>
<dbReference type="RefSeq" id="WP_092805061.1">
    <property type="nucleotide sequence ID" value="NZ_FMUH01000004.1"/>
</dbReference>
<dbReference type="OrthoDB" id="5244859at2"/>
<dbReference type="Proteomes" id="UP000198981">
    <property type="component" value="Unassembled WGS sequence"/>
</dbReference>
<dbReference type="AlphaFoldDB" id="A0A1G4YEF5"/>
<keyword evidence="2" id="KW-1185">Reference proteome</keyword>
<dbReference type="InterPro" id="IPR051910">
    <property type="entry name" value="ComF/GntX_DNA_util-trans"/>
</dbReference>
<reference evidence="2" key="1">
    <citation type="submission" date="2016-10" db="EMBL/GenBank/DDBJ databases">
        <authorList>
            <person name="Varghese N."/>
            <person name="Submissions S."/>
        </authorList>
    </citation>
    <scope>NUCLEOTIDE SEQUENCE [LARGE SCALE GENOMIC DNA]</scope>
    <source>
        <strain evidence="2">DSM 45722</strain>
    </source>
</reference>
<evidence type="ECO:0000313" key="2">
    <source>
        <dbReference type="Proteomes" id="UP000198981"/>
    </source>
</evidence>
<dbReference type="SUPFAM" id="SSF53271">
    <property type="entry name" value="PRTase-like"/>
    <property type="match status" value="1"/>
</dbReference>
<protein>
    <submittedName>
        <fullName evidence="1">Predicted amidophosphoribosyltransferases</fullName>
    </submittedName>
</protein>
<dbReference type="STRING" id="1960309.SAMN03159343_2659"/>
<name>A0A1G4YEF5_9ACTN</name>
<evidence type="ECO:0000313" key="1">
    <source>
        <dbReference type="EMBL" id="SCX51921.1"/>
    </source>
</evidence>
<dbReference type="PANTHER" id="PTHR47505:SF1">
    <property type="entry name" value="DNA UTILIZATION PROTEIN YHGH"/>
    <property type="match status" value="1"/>
</dbReference>
<keyword evidence="1" id="KW-0328">Glycosyltransferase</keyword>
<organism evidence="1 2">
    <name type="scientific">Klenkia marina</name>
    <dbReference type="NCBI Taxonomy" id="1960309"/>
    <lineage>
        <taxon>Bacteria</taxon>
        <taxon>Bacillati</taxon>
        <taxon>Actinomycetota</taxon>
        <taxon>Actinomycetes</taxon>
        <taxon>Geodermatophilales</taxon>
        <taxon>Geodermatophilaceae</taxon>
        <taxon>Klenkia</taxon>
    </lineage>
</organism>
<gene>
    <name evidence="1" type="ORF">SAMN03159343_2659</name>
</gene>
<dbReference type="EMBL" id="FMUH01000004">
    <property type="protein sequence ID" value="SCX51921.1"/>
    <property type="molecule type" value="Genomic_DNA"/>
</dbReference>
<dbReference type="PANTHER" id="PTHR47505">
    <property type="entry name" value="DNA UTILIZATION PROTEIN YHGH"/>
    <property type="match status" value="1"/>
</dbReference>
<dbReference type="InterPro" id="IPR029057">
    <property type="entry name" value="PRTase-like"/>
</dbReference>
<proteinExistence type="predicted"/>
<sequence>MIGSPHVLGRTLADLVLPRVCAGCGHPGHVLCPPCAALLARPRPATPRRHPHGFPPTVAAGEYAGPVRPAVNAFKEHARTELAGPLGAALALAVGAVQVASGRRDAVVLVPLPSSRSALRVRGRDPVAELAAAAVRELRRAGVPATVVAALGRRGRVQDSAGLGSEQRRANLAGTVVLREPSRRLPGLVVLVDDVVSSGATLTEAATALAPALAPAAAGGDTPVVAAVVAATPRGRARPPVPGGAGVFTVRDVPAAGFPGPGLSDRAVRH</sequence>
<accession>A0A1G4YEF5</accession>
<dbReference type="GO" id="GO:0016757">
    <property type="term" value="F:glycosyltransferase activity"/>
    <property type="evidence" value="ECO:0007669"/>
    <property type="project" value="UniProtKB-KW"/>
</dbReference>